<evidence type="ECO:0000259" key="22">
    <source>
        <dbReference type="PROSITE" id="PS51184"/>
    </source>
</evidence>
<evidence type="ECO:0000256" key="11">
    <source>
        <dbReference type="ARBA" id="ARBA00022964"/>
    </source>
</evidence>
<dbReference type="InterPro" id="IPR011011">
    <property type="entry name" value="Znf_FYVE_PHD"/>
</dbReference>
<dbReference type="Pfam" id="PF02373">
    <property type="entry name" value="JmjC"/>
    <property type="match status" value="1"/>
</dbReference>
<dbReference type="Gene3D" id="2.60.120.650">
    <property type="entry name" value="Cupin"/>
    <property type="match status" value="1"/>
</dbReference>
<feature type="domain" description="PHD-type" evidence="21">
    <location>
        <begin position="34"/>
        <end position="91"/>
    </location>
</feature>
<dbReference type="SUPFAM" id="SSF51197">
    <property type="entry name" value="Clavaminate synthase-like"/>
    <property type="match status" value="1"/>
</dbReference>
<keyword evidence="14" id="KW-0805">Transcription regulation</keyword>
<evidence type="ECO:0000256" key="3">
    <source>
        <dbReference type="ARBA" id="ARBA00004123"/>
    </source>
</evidence>
<dbReference type="EC" id="1.14.11.27" evidence="5"/>
<comment type="subcellular location">
    <subcellularLocation>
        <location evidence="3">Nucleus</location>
    </subcellularLocation>
</comment>
<proteinExistence type="inferred from homology"/>
<dbReference type="GO" id="GO:0140680">
    <property type="term" value="F:histone H3K36me/H3K36me2 demethylase activity"/>
    <property type="evidence" value="ECO:0007669"/>
    <property type="project" value="UniProtKB-EC"/>
</dbReference>
<comment type="cofactor">
    <cofactor evidence="1">
        <name>Fe(2+)</name>
        <dbReference type="ChEBI" id="CHEBI:29033"/>
    </cofactor>
</comment>
<dbReference type="GO" id="GO:0008270">
    <property type="term" value="F:zinc ion binding"/>
    <property type="evidence" value="ECO:0007669"/>
    <property type="project" value="UniProtKB-KW"/>
</dbReference>
<evidence type="ECO:0000256" key="7">
    <source>
        <dbReference type="ARBA" id="ARBA00022723"/>
    </source>
</evidence>
<keyword evidence="7" id="KW-0479">Metal-binding</keyword>
<keyword evidence="11" id="KW-0223">Dioxygenase</keyword>
<reference evidence="24" key="2">
    <citation type="submission" date="2015-01" db="EMBL/GenBank/DDBJ databases">
        <title>Evolutionary Origins and Diversification of the Mycorrhizal Mutualists.</title>
        <authorList>
            <consortium name="DOE Joint Genome Institute"/>
            <consortium name="Mycorrhizal Genomics Consortium"/>
            <person name="Kohler A."/>
            <person name="Kuo A."/>
            <person name="Nagy L.G."/>
            <person name="Floudas D."/>
            <person name="Copeland A."/>
            <person name="Barry K.W."/>
            <person name="Cichocki N."/>
            <person name="Veneault-Fourrey C."/>
            <person name="LaButti K."/>
            <person name="Lindquist E.A."/>
            <person name="Lipzen A."/>
            <person name="Lundell T."/>
            <person name="Morin E."/>
            <person name="Murat C."/>
            <person name="Riley R."/>
            <person name="Ohm R."/>
            <person name="Sun H."/>
            <person name="Tunlid A."/>
            <person name="Henrissat B."/>
            <person name="Grigoriev I.V."/>
            <person name="Hibbett D.S."/>
            <person name="Martin F."/>
        </authorList>
    </citation>
    <scope>NUCLEOTIDE SEQUENCE [LARGE SCALE GENOMIC DNA]</scope>
    <source>
        <strain evidence="24">MUT 4182</strain>
    </source>
</reference>
<evidence type="ECO:0000256" key="18">
    <source>
        <dbReference type="ARBA" id="ARBA00047915"/>
    </source>
</evidence>
<evidence type="ECO:0000256" key="20">
    <source>
        <dbReference type="SAM" id="MobiDB-lite"/>
    </source>
</evidence>
<dbReference type="InterPro" id="IPR001965">
    <property type="entry name" value="Znf_PHD"/>
</dbReference>
<evidence type="ECO:0000259" key="21">
    <source>
        <dbReference type="PROSITE" id="PS50016"/>
    </source>
</evidence>
<dbReference type="PROSITE" id="PS51184">
    <property type="entry name" value="JMJC"/>
    <property type="match status" value="1"/>
</dbReference>
<dbReference type="Proteomes" id="UP000054248">
    <property type="component" value="Unassembled WGS sequence"/>
</dbReference>
<keyword evidence="13" id="KW-0408">Iron</keyword>
<keyword evidence="12" id="KW-0560">Oxidoreductase</keyword>
<dbReference type="InterPro" id="IPR050690">
    <property type="entry name" value="JHDM1_Histone_Demethylase"/>
</dbReference>
<feature type="region of interest" description="Disordered" evidence="20">
    <location>
        <begin position="471"/>
        <end position="490"/>
    </location>
</feature>
<dbReference type="PANTHER" id="PTHR23123">
    <property type="entry name" value="PHD/F-BOX CONTAINING PROTEIN"/>
    <property type="match status" value="1"/>
</dbReference>
<dbReference type="InterPro" id="IPR019787">
    <property type="entry name" value="Znf_PHD-finger"/>
</dbReference>
<evidence type="ECO:0000256" key="5">
    <source>
        <dbReference type="ARBA" id="ARBA00013246"/>
    </source>
</evidence>
<dbReference type="AlphaFoldDB" id="A0A0C3Q626"/>
<keyword evidence="8 19" id="KW-0863">Zinc-finger</keyword>
<dbReference type="PROSITE" id="PS01359">
    <property type="entry name" value="ZF_PHD_1"/>
    <property type="match status" value="1"/>
</dbReference>
<dbReference type="InterPro" id="IPR041070">
    <property type="entry name" value="JHD"/>
</dbReference>
<evidence type="ECO:0000256" key="1">
    <source>
        <dbReference type="ARBA" id="ARBA00001954"/>
    </source>
</evidence>
<feature type="compositionally biased region" description="Basic and acidic residues" evidence="20">
    <location>
        <begin position="474"/>
        <end position="489"/>
    </location>
</feature>
<comment type="function">
    <text evidence="2">Histone demethylase that specifically demethylates 'Lys-36' of histone H3, thereby playing a central role in histone code.</text>
</comment>
<dbReference type="SMART" id="SM00249">
    <property type="entry name" value="PHD"/>
    <property type="match status" value="1"/>
</dbReference>
<evidence type="ECO:0000256" key="13">
    <source>
        <dbReference type="ARBA" id="ARBA00023004"/>
    </source>
</evidence>
<dbReference type="OrthoDB" id="5876800at2759"/>
<dbReference type="STRING" id="1051891.A0A0C3Q626"/>
<evidence type="ECO:0000256" key="15">
    <source>
        <dbReference type="ARBA" id="ARBA00023163"/>
    </source>
</evidence>
<comment type="similarity">
    <text evidence="4">Belongs to the JHDM1 histone demethylase family.</text>
</comment>
<sequence length="655" mass="73934">MTESSLLPHLPHATDTAMTGRIPTPMNGLTTSDNELCPSCAKDGRPVKRNLKTTHWVECEACRTWYHWDCVSGGQPLSTIDKWYCTSCLQLNASLVITFKPPARKSARKRTQLNYATLDGEGASSSNPDKWTKMIENKPLAPDRFKRMKGEEVSVKWMNEDETAFREPIVIEDARGLGMRMPCWPSEDGVGGATVPFDVRDVAQVVGEETPVEVIDVATQSNSPGWNLARWAEYYHKPEAERDKIRNVISLEVTGTPMAEMITPPRLVQDIDWFQRYWPLNRRSKGQFPKVQLYCLMSVAKSWTDMHVDFAGSSVFYHVLKGSKVFYFIRPTKANLNAYEKWCGSELQSSTWLGDLVDEVVKVELQQGNTMFIPTGWIHAVYTPIDSLVIGGNFLHSYNISTQLKVRDIEIKTRVPKKFRFPMFQRMCWYVGEAYTRALRNKEDICPRILPELRTLSDFLVSEARLIENTANDSTKKETKDMVPADKVPDPPALARELRWRLRLLLDGESGDEKPTKQVNGHGIVNGGARSKRSTPSNGVKRKRLANDERAGSQDTMLSDSAGGIFKNYTPRPWESVKKTDGLVLKRSAVPLPEDWEAGANVGSSRVGDLETRTDSVVKVRRVEGEKGKVILERETIVRTKEVWCAEDGDVMQVG</sequence>
<evidence type="ECO:0000256" key="14">
    <source>
        <dbReference type="ARBA" id="ARBA00023015"/>
    </source>
</evidence>
<dbReference type="SMART" id="SM00558">
    <property type="entry name" value="JmjC"/>
    <property type="match status" value="1"/>
</dbReference>
<dbReference type="Pfam" id="PF17811">
    <property type="entry name" value="JHD"/>
    <property type="match status" value="1"/>
</dbReference>
<feature type="region of interest" description="Disordered" evidence="20">
    <location>
        <begin position="1"/>
        <end position="25"/>
    </location>
</feature>
<reference evidence="23 24" key="1">
    <citation type="submission" date="2014-04" db="EMBL/GenBank/DDBJ databases">
        <authorList>
            <consortium name="DOE Joint Genome Institute"/>
            <person name="Kuo A."/>
            <person name="Girlanda M."/>
            <person name="Perotto S."/>
            <person name="Kohler A."/>
            <person name="Nagy L.G."/>
            <person name="Floudas D."/>
            <person name="Copeland A."/>
            <person name="Barry K.W."/>
            <person name="Cichocki N."/>
            <person name="Veneault-Fourrey C."/>
            <person name="LaButti K."/>
            <person name="Lindquist E.A."/>
            <person name="Lipzen A."/>
            <person name="Lundell T."/>
            <person name="Morin E."/>
            <person name="Murat C."/>
            <person name="Sun H."/>
            <person name="Tunlid A."/>
            <person name="Henrissat B."/>
            <person name="Grigoriev I.V."/>
            <person name="Hibbett D.S."/>
            <person name="Martin F."/>
            <person name="Nordberg H.P."/>
            <person name="Cantor M.N."/>
            <person name="Hua S.X."/>
        </authorList>
    </citation>
    <scope>NUCLEOTIDE SEQUENCE [LARGE SCALE GENOMIC DNA]</scope>
    <source>
        <strain evidence="23 24">MUT 4182</strain>
    </source>
</reference>
<dbReference type="PROSITE" id="PS50016">
    <property type="entry name" value="ZF_PHD_2"/>
    <property type="match status" value="1"/>
</dbReference>
<name>A0A0C3Q626_9AGAM</name>
<keyword evidence="15" id="KW-0804">Transcription</keyword>
<dbReference type="SUPFAM" id="SSF57903">
    <property type="entry name" value="FYVE/PHD zinc finger"/>
    <property type="match status" value="1"/>
</dbReference>
<evidence type="ECO:0000256" key="19">
    <source>
        <dbReference type="PROSITE-ProRule" id="PRU00146"/>
    </source>
</evidence>
<dbReference type="InterPro" id="IPR019786">
    <property type="entry name" value="Zinc_finger_PHD-type_CS"/>
</dbReference>
<evidence type="ECO:0000256" key="17">
    <source>
        <dbReference type="ARBA" id="ARBA00031083"/>
    </source>
</evidence>
<organism evidence="23 24">
    <name type="scientific">Tulasnella calospora MUT 4182</name>
    <dbReference type="NCBI Taxonomy" id="1051891"/>
    <lineage>
        <taxon>Eukaryota</taxon>
        <taxon>Fungi</taxon>
        <taxon>Dikarya</taxon>
        <taxon>Basidiomycota</taxon>
        <taxon>Agaricomycotina</taxon>
        <taxon>Agaricomycetes</taxon>
        <taxon>Cantharellales</taxon>
        <taxon>Tulasnellaceae</taxon>
        <taxon>Tulasnella</taxon>
    </lineage>
</organism>
<evidence type="ECO:0000256" key="12">
    <source>
        <dbReference type="ARBA" id="ARBA00023002"/>
    </source>
</evidence>
<evidence type="ECO:0000313" key="23">
    <source>
        <dbReference type="EMBL" id="KIO19186.1"/>
    </source>
</evidence>
<keyword evidence="24" id="KW-1185">Reference proteome</keyword>
<protein>
    <recommendedName>
        <fullName evidence="6">JmjC domain-containing histone demethylation protein 1</fullName>
        <ecNumber evidence="5">1.14.11.27</ecNumber>
    </recommendedName>
    <alternativeName>
        <fullName evidence="17">[Histone-H3]-lysine-36 demethylase 1</fullName>
    </alternativeName>
</protein>
<accession>A0A0C3Q626</accession>
<keyword evidence="16" id="KW-0539">Nucleus</keyword>
<evidence type="ECO:0000256" key="10">
    <source>
        <dbReference type="ARBA" id="ARBA00022853"/>
    </source>
</evidence>
<evidence type="ECO:0000256" key="8">
    <source>
        <dbReference type="ARBA" id="ARBA00022771"/>
    </source>
</evidence>
<evidence type="ECO:0000256" key="16">
    <source>
        <dbReference type="ARBA" id="ARBA00023242"/>
    </source>
</evidence>
<dbReference type="InterPro" id="IPR003347">
    <property type="entry name" value="JmjC_dom"/>
</dbReference>
<evidence type="ECO:0000256" key="4">
    <source>
        <dbReference type="ARBA" id="ARBA00008037"/>
    </source>
</evidence>
<feature type="domain" description="JmjC" evidence="22">
    <location>
        <begin position="253"/>
        <end position="411"/>
    </location>
</feature>
<evidence type="ECO:0000256" key="2">
    <source>
        <dbReference type="ARBA" id="ARBA00003909"/>
    </source>
</evidence>
<dbReference type="HOGENOM" id="CLU_003540_6_1_1"/>
<dbReference type="GO" id="GO:0005634">
    <property type="term" value="C:nucleus"/>
    <property type="evidence" value="ECO:0007669"/>
    <property type="project" value="UniProtKB-SubCell"/>
</dbReference>
<dbReference type="EMBL" id="KN823236">
    <property type="protein sequence ID" value="KIO19186.1"/>
    <property type="molecule type" value="Genomic_DNA"/>
</dbReference>
<comment type="catalytic activity">
    <reaction evidence="18">
        <text>N(6),N(6)-dimethyl-L-lysyl(36)-[histone H3] + 2 2-oxoglutarate + 2 O2 = L-lysyl(36)-[histone H3] + 2 formaldehyde + 2 succinate + 2 CO2</text>
        <dbReference type="Rhea" id="RHEA:42032"/>
        <dbReference type="Rhea" id="RHEA-COMP:9785"/>
        <dbReference type="Rhea" id="RHEA-COMP:9787"/>
        <dbReference type="ChEBI" id="CHEBI:15379"/>
        <dbReference type="ChEBI" id="CHEBI:16526"/>
        <dbReference type="ChEBI" id="CHEBI:16810"/>
        <dbReference type="ChEBI" id="CHEBI:16842"/>
        <dbReference type="ChEBI" id="CHEBI:29969"/>
        <dbReference type="ChEBI" id="CHEBI:30031"/>
        <dbReference type="ChEBI" id="CHEBI:61976"/>
        <dbReference type="EC" id="1.14.11.27"/>
    </reaction>
</comment>
<keyword evidence="9" id="KW-0862">Zinc</keyword>
<gene>
    <name evidence="23" type="ORF">M407DRAFT_16150</name>
</gene>
<evidence type="ECO:0000256" key="9">
    <source>
        <dbReference type="ARBA" id="ARBA00022833"/>
    </source>
</evidence>
<keyword evidence="10" id="KW-0156">Chromatin regulator</keyword>
<feature type="region of interest" description="Disordered" evidence="20">
    <location>
        <begin position="511"/>
        <end position="565"/>
    </location>
</feature>
<evidence type="ECO:0000256" key="6">
    <source>
        <dbReference type="ARBA" id="ARBA00015153"/>
    </source>
</evidence>
<evidence type="ECO:0000313" key="24">
    <source>
        <dbReference type="Proteomes" id="UP000054248"/>
    </source>
</evidence>